<dbReference type="Pfam" id="PF00293">
    <property type="entry name" value="NUDIX"/>
    <property type="match status" value="1"/>
</dbReference>
<evidence type="ECO:0000256" key="4">
    <source>
        <dbReference type="ARBA" id="ARBA00012381"/>
    </source>
</evidence>
<dbReference type="AlphaFoldDB" id="E3H603"/>
<dbReference type="InterPro" id="IPR000086">
    <property type="entry name" value="NUDIX_hydrolase_dom"/>
</dbReference>
<evidence type="ECO:0000256" key="5">
    <source>
        <dbReference type="ARBA" id="ARBA00022723"/>
    </source>
</evidence>
<reference evidence="12 13" key="1">
    <citation type="journal article" date="2010" name="Stand. Genomic Sci.">
        <title>Complete genome sequence of Ilyobacter polytropus type strain (CuHbu1).</title>
        <authorList>
            <person name="Sikorski J."/>
            <person name="Chertkov O."/>
            <person name="Lapidus A."/>
            <person name="Nolan M."/>
            <person name="Lucas S."/>
            <person name="Del Rio T.G."/>
            <person name="Tice H."/>
            <person name="Cheng J.F."/>
            <person name="Tapia R."/>
            <person name="Han C."/>
            <person name="Goodwin L."/>
            <person name="Pitluck S."/>
            <person name="Liolios K."/>
            <person name="Ivanova N."/>
            <person name="Mavromatis K."/>
            <person name="Mikhailova N."/>
            <person name="Pati A."/>
            <person name="Chen A."/>
            <person name="Palaniappan K."/>
            <person name="Land M."/>
            <person name="Hauser L."/>
            <person name="Chang Y.J."/>
            <person name="Jeffries C.D."/>
            <person name="Brambilla E."/>
            <person name="Yasawong M."/>
            <person name="Rohde M."/>
            <person name="Pukall R."/>
            <person name="Spring S."/>
            <person name="Goker M."/>
            <person name="Woyke T."/>
            <person name="Bristow J."/>
            <person name="Eisen J.A."/>
            <person name="Markowitz V."/>
            <person name="Hugenholtz P."/>
            <person name="Kyrpides N.C."/>
            <person name="Klenk H.P."/>
        </authorList>
    </citation>
    <scope>NUCLEOTIDE SEQUENCE [LARGE SCALE GENOMIC DNA]</scope>
    <source>
        <strain evidence="13">ATCC 51220 / DSM 2926 / LMG 16218 / CuHBu1</strain>
    </source>
</reference>
<dbReference type="Gene3D" id="3.90.79.20">
    <property type="match status" value="1"/>
</dbReference>
<gene>
    <name evidence="12" type="ordered locus">Ilyop_0505</name>
</gene>
<keyword evidence="8" id="KW-0520">NAD</keyword>
<dbReference type="NCBIfam" id="NF001299">
    <property type="entry name" value="PRK00241.1"/>
    <property type="match status" value="1"/>
</dbReference>
<dbReference type="InterPro" id="IPR049734">
    <property type="entry name" value="NudC-like_C"/>
</dbReference>
<dbReference type="HOGENOM" id="CLU_037162_0_1_0"/>
<dbReference type="PROSITE" id="PS51462">
    <property type="entry name" value="NUDIX"/>
    <property type="match status" value="1"/>
</dbReference>
<dbReference type="eggNOG" id="COG2816">
    <property type="taxonomic scope" value="Bacteria"/>
</dbReference>
<keyword evidence="5" id="KW-0479">Metal-binding</keyword>
<dbReference type="STRING" id="572544.Ilyop_0505"/>
<organism evidence="12 13">
    <name type="scientific">Ilyobacter polytropus (strain ATCC 51220 / DSM 2926 / LMG 16218 / CuHBu1)</name>
    <dbReference type="NCBI Taxonomy" id="572544"/>
    <lineage>
        <taxon>Bacteria</taxon>
        <taxon>Fusobacteriati</taxon>
        <taxon>Fusobacteriota</taxon>
        <taxon>Fusobacteriia</taxon>
        <taxon>Fusobacteriales</taxon>
        <taxon>Fusobacteriaceae</taxon>
        <taxon>Ilyobacter</taxon>
    </lineage>
</organism>
<dbReference type="InterPro" id="IPR020084">
    <property type="entry name" value="NUDIX_hydrolase_CS"/>
</dbReference>
<dbReference type="GO" id="GO:0019677">
    <property type="term" value="P:NAD+ catabolic process"/>
    <property type="evidence" value="ECO:0007669"/>
    <property type="project" value="TreeGrafter"/>
</dbReference>
<comment type="similarity">
    <text evidence="3">Belongs to the Nudix hydrolase family. NudC subfamily.</text>
</comment>
<keyword evidence="13" id="KW-1185">Reference proteome</keyword>
<name>E3H603_ILYPC</name>
<evidence type="ECO:0000256" key="6">
    <source>
        <dbReference type="ARBA" id="ARBA00022801"/>
    </source>
</evidence>
<protein>
    <recommendedName>
        <fullName evidence="4">NAD(+) diphosphatase</fullName>
        <ecNumber evidence="4">3.6.1.22</ecNumber>
    </recommendedName>
</protein>
<dbReference type="InterPro" id="IPR050241">
    <property type="entry name" value="NAD-cap_RNA_hydrolase_NudC"/>
</dbReference>
<evidence type="ECO:0000259" key="11">
    <source>
        <dbReference type="PROSITE" id="PS51462"/>
    </source>
</evidence>
<dbReference type="GO" id="GO:0005829">
    <property type="term" value="C:cytosol"/>
    <property type="evidence" value="ECO:0007669"/>
    <property type="project" value="TreeGrafter"/>
</dbReference>
<dbReference type="Pfam" id="PF09297">
    <property type="entry name" value="Zn_ribbon_NUD"/>
    <property type="match status" value="1"/>
</dbReference>
<dbReference type="GO" id="GO:0035529">
    <property type="term" value="F:NADH pyrophosphatase activity"/>
    <property type="evidence" value="ECO:0007669"/>
    <property type="project" value="TreeGrafter"/>
</dbReference>
<dbReference type="Proteomes" id="UP000006875">
    <property type="component" value="Chromosome"/>
</dbReference>
<dbReference type="PRINTS" id="PR00502">
    <property type="entry name" value="NUDIXFAMILY"/>
</dbReference>
<dbReference type="PANTHER" id="PTHR42904">
    <property type="entry name" value="NUDIX HYDROLASE, NUDC SUBFAMILY"/>
    <property type="match status" value="1"/>
</dbReference>
<evidence type="ECO:0000256" key="1">
    <source>
        <dbReference type="ARBA" id="ARBA00001946"/>
    </source>
</evidence>
<dbReference type="GO" id="GO:0006742">
    <property type="term" value="P:NADP+ catabolic process"/>
    <property type="evidence" value="ECO:0007669"/>
    <property type="project" value="TreeGrafter"/>
</dbReference>
<proteinExistence type="inferred from homology"/>
<dbReference type="PANTHER" id="PTHR42904:SF6">
    <property type="entry name" value="NAD-CAPPED RNA HYDROLASE NUDT12"/>
    <property type="match status" value="1"/>
</dbReference>
<evidence type="ECO:0000313" key="12">
    <source>
        <dbReference type="EMBL" id="ADO82293.1"/>
    </source>
</evidence>
<keyword evidence="7" id="KW-0460">Magnesium</keyword>
<evidence type="ECO:0000256" key="10">
    <source>
        <dbReference type="RuleBase" id="RU003476"/>
    </source>
</evidence>
<accession>E3H603</accession>
<evidence type="ECO:0000313" key="13">
    <source>
        <dbReference type="Proteomes" id="UP000006875"/>
    </source>
</evidence>
<evidence type="ECO:0000256" key="8">
    <source>
        <dbReference type="ARBA" id="ARBA00023027"/>
    </source>
</evidence>
<dbReference type="RefSeq" id="WP_013386963.1">
    <property type="nucleotide sequence ID" value="NC_014632.1"/>
</dbReference>
<dbReference type="Gene3D" id="3.90.79.10">
    <property type="entry name" value="Nucleoside Triphosphate Pyrophosphohydrolase"/>
    <property type="match status" value="1"/>
</dbReference>
<sequence>MINEIAPNIFNISLLSREAIKSEEQVLCYKNGKVLMKTLEDKFLIPKKNELGEWVTEGILLGEVDGEKCFIAEGKDKMPQGFEYVGMRDIRGQSDKLFKWVTAVGFHLFSWISDNKFCGRCGSSMEFKENERALKCTSCKNIIFPKLSPAIIVAITKGDKLLLAKNKLHPGSFYSLIAGYVEAGETIEETVKREVMEEVGINVKNIRYYKSQPWPFSSSLMLGFFAEYDGDKPIKVDGIELSHADWFDADNLPEIPNKDSVAGEMIRIFREKNKI</sequence>
<evidence type="ECO:0000256" key="2">
    <source>
        <dbReference type="ARBA" id="ARBA00001947"/>
    </source>
</evidence>
<dbReference type="PROSITE" id="PS00893">
    <property type="entry name" value="NUDIX_BOX"/>
    <property type="match status" value="1"/>
</dbReference>
<dbReference type="InterPro" id="IPR015797">
    <property type="entry name" value="NUDIX_hydrolase-like_dom_sf"/>
</dbReference>
<dbReference type="SUPFAM" id="SSF55811">
    <property type="entry name" value="Nudix"/>
    <property type="match status" value="1"/>
</dbReference>
<comment type="cofactor">
    <cofactor evidence="1">
        <name>Mg(2+)</name>
        <dbReference type="ChEBI" id="CHEBI:18420"/>
    </cofactor>
</comment>
<dbReference type="InterPro" id="IPR015376">
    <property type="entry name" value="Znr_NADH_PPase"/>
</dbReference>
<dbReference type="EMBL" id="CP002281">
    <property type="protein sequence ID" value="ADO82293.1"/>
    <property type="molecule type" value="Genomic_DNA"/>
</dbReference>
<dbReference type="GO" id="GO:0046872">
    <property type="term" value="F:metal ion binding"/>
    <property type="evidence" value="ECO:0007669"/>
    <property type="project" value="UniProtKB-KW"/>
</dbReference>
<dbReference type="EC" id="3.6.1.22" evidence="4"/>
<comment type="catalytic activity">
    <reaction evidence="9">
        <text>a 5'-end NAD(+)-phospho-ribonucleoside in mRNA + H2O = a 5'-end phospho-adenosine-phospho-ribonucleoside in mRNA + beta-nicotinamide D-ribonucleotide + 2 H(+)</text>
        <dbReference type="Rhea" id="RHEA:60876"/>
        <dbReference type="Rhea" id="RHEA-COMP:15698"/>
        <dbReference type="Rhea" id="RHEA-COMP:15719"/>
        <dbReference type="ChEBI" id="CHEBI:14649"/>
        <dbReference type="ChEBI" id="CHEBI:15377"/>
        <dbReference type="ChEBI" id="CHEBI:15378"/>
        <dbReference type="ChEBI" id="CHEBI:144029"/>
        <dbReference type="ChEBI" id="CHEBI:144051"/>
    </reaction>
    <physiologicalReaction direction="left-to-right" evidence="9">
        <dbReference type="Rhea" id="RHEA:60877"/>
    </physiologicalReaction>
</comment>
<evidence type="ECO:0000256" key="7">
    <source>
        <dbReference type="ARBA" id="ARBA00022842"/>
    </source>
</evidence>
<dbReference type="InterPro" id="IPR020476">
    <property type="entry name" value="Nudix_hydrolase"/>
</dbReference>
<feature type="domain" description="Nudix hydrolase" evidence="11">
    <location>
        <begin position="145"/>
        <end position="273"/>
    </location>
</feature>
<evidence type="ECO:0000256" key="3">
    <source>
        <dbReference type="ARBA" id="ARBA00009595"/>
    </source>
</evidence>
<dbReference type="KEGG" id="ipo:Ilyop_0505"/>
<dbReference type="OrthoDB" id="9787476at2"/>
<keyword evidence="6 10" id="KW-0378">Hydrolase</keyword>
<dbReference type="GO" id="GO:0110153">
    <property type="term" value="F:RNA NAD-cap (NMN-forming) hydrolase activity"/>
    <property type="evidence" value="ECO:0007669"/>
    <property type="project" value="RHEA"/>
</dbReference>
<dbReference type="CDD" id="cd03429">
    <property type="entry name" value="NUDIX_NADH_pyrophosphatase_Nudt13"/>
    <property type="match status" value="1"/>
</dbReference>
<evidence type="ECO:0000256" key="9">
    <source>
        <dbReference type="ARBA" id="ARBA00023679"/>
    </source>
</evidence>
<comment type="cofactor">
    <cofactor evidence="2">
        <name>Zn(2+)</name>
        <dbReference type="ChEBI" id="CHEBI:29105"/>
    </cofactor>
</comment>